<dbReference type="SUPFAM" id="SSF53098">
    <property type="entry name" value="Ribonuclease H-like"/>
    <property type="match status" value="1"/>
</dbReference>
<protein>
    <recommendedName>
        <fullName evidence="16">Reverse transcriptase</fullName>
    </recommendedName>
</protein>
<dbReference type="InterPro" id="IPR041577">
    <property type="entry name" value="RT_RNaseH_2"/>
</dbReference>
<proteinExistence type="predicted"/>
<accession>A0AAD5Y774</accession>
<dbReference type="InterPro" id="IPR043502">
    <property type="entry name" value="DNA/RNA_pol_sf"/>
</dbReference>
<dbReference type="CDD" id="cd01647">
    <property type="entry name" value="RT_LTR"/>
    <property type="match status" value="1"/>
</dbReference>
<dbReference type="Pfam" id="PF00078">
    <property type="entry name" value="RVT_1"/>
    <property type="match status" value="1"/>
</dbReference>
<evidence type="ECO:0000256" key="1">
    <source>
        <dbReference type="ARBA" id="ARBA00022670"/>
    </source>
</evidence>
<evidence type="ECO:0000313" key="14">
    <source>
        <dbReference type="EMBL" id="KAJ3473679.1"/>
    </source>
</evidence>
<dbReference type="GO" id="GO:0003964">
    <property type="term" value="F:RNA-directed DNA polymerase activity"/>
    <property type="evidence" value="ECO:0007669"/>
    <property type="project" value="UniProtKB-KW"/>
</dbReference>
<dbReference type="Gene3D" id="3.30.70.270">
    <property type="match status" value="2"/>
</dbReference>
<dbReference type="PANTHER" id="PTHR37984">
    <property type="entry name" value="PROTEIN CBG26694"/>
    <property type="match status" value="1"/>
</dbReference>
<dbReference type="Gene3D" id="1.10.340.70">
    <property type="match status" value="1"/>
</dbReference>
<evidence type="ECO:0000256" key="7">
    <source>
        <dbReference type="ARBA" id="ARBA00022884"/>
    </source>
</evidence>
<dbReference type="InterPro" id="IPR036397">
    <property type="entry name" value="RNaseH_sf"/>
</dbReference>
<evidence type="ECO:0000256" key="9">
    <source>
        <dbReference type="ARBA" id="ARBA00023268"/>
    </source>
</evidence>
<dbReference type="GO" id="GO:0004519">
    <property type="term" value="F:endonuclease activity"/>
    <property type="evidence" value="ECO:0007669"/>
    <property type="project" value="UniProtKB-KW"/>
</dbReference>
<keyword evidence="15" id="KW-1185">Reference proteome</keyword>
<feature type="domain" description="Reverse transcriptase" evidence="12">
    <location>
        <begin position="425"/>
        <end position="638"/>
    </location>
</feature>
<dbReference type="Pfam" id="PF17919">
    <property type="entry name" value="RT_RNaseH_2"/>
    <property type="match status" value="1"/>
</dbReference>
<keyword evidence="11" id="KW-0812">Transmembrane</keyword>
<dbReference type="GO" id="GO:0005634">
    <property type="term" value="C:nucleus"/>
    <property type="evidence" value="ECO:0007669"/>
    <property type="project" value="UniProtKB-ARBA"/>
</dbReference>
<dbReference type="CDD" id="cd09274">
    <property type="entry name" value="RNase_HI_RT_Ty3"/>
    <property type="match status" value="1"/>
</dbReference>
<dbReference type="PROSITE" id="PS50878">
    <property type="entry name" value="RT_POL"/>
    <property type="match status" value="1"/>
</dbReference>
<evidence type="ECO:0008006" key="16">
    <source>
        <dbReference type="Google" id="ProtNLM"/>
    </source>
</evidence>
<evidence type="ECO:0000313" key="15">
    <source>
        <dbReference type="Proteomes" id="UP001212997"/>
    </source>
</evidence>
<comment type="caution">
    <text evidence="14">The sequence shown here is derived from an EMBL/GenBank/DDBJ whole genome shotgun (WGS) entry which is preliminary data.</text>
</comment>
<dbReference type="InterPro" id="IPR000477">
    <property type="entry name" value="RT_dom"/>
</dbReference>
<keyword evidence="6" id="KW-0378">Hydrolase</keyword>
<dbReference type="GO" id="GO:0008233">
    <property type="term" value="F:peptidase activity"/>
    <property type="evidence" value="ECO:0007669"/>
    <property type="project" value="UniProtKB-KW"/>
</dbReference>
<dbReference type="GO" id="GO:0006508">
    <property type="term" value="P:proteolysis"/>
    <property type="evidence" value="ECO:0007669"/>
    <property type="project" value="UniProtKB-KW"/>
</dbReference>
<keyword evidence="4" id="KW-0540">Nuclease</keyword>
<dbReference type="GO" id="GO:0015074">
    <property type="term" value="P:DNA integration"/>
    <property type="evidence" value="ECO:0007669"/>
    <property type="project" value="InterPro"/>
</dbReference>
<organism evidence="14 15">
    <name type="scientific">Meripilus lineatus</name>
    <dbReference type="NCBI Taxonomy" id="2056292"/>
    <lineage>
        <taxon>Eukaryota</taxon>
        <taxon>Fungi</taxon>
        <taxon>Dikarya</taxon>
        <taxon>Basidiomycota</taxon>
        <taxon>Agaricomycotina</taxon>
        <taxon>Agaricomycetes</taxon>
        <taxon>Polyporales</taxon>
        <taxon>Meripilaceae</taxon>
        <taxon>Meripilus</taxon>
    </lineage>
</organism>
<dbReference type="InterPro" id="IPR041373">
    <property type="entry name" value="RT_RNaseH"/>
</dbReference>
<keyword evidence="5" id="KW-0255">Endonuclease</keyword>
<keyword evidence="2" id="KW-0808">Transferase</keyword>
<reference evidence="14" key="1">
    <citation type="submission" date="2022-07" db="EMBL/GenBank/DDBJ databases">
        <title>Genome Sequence of Physisporinus lineatus.</title>
        <authorList>
            <person name="Buettner E."/>
        </authorList>
    </citation>
    <scope>NUCLEOTIDE SEQUENCE</scope>
    <source>
        <strain evidence="14">VT162</strain>
    </source>
</reference>
<dbReference type="InterPro" id="IPR043128">
    <property type="entry name" value="Rev_trsase/Diguanyl_cyclase"/>
</dbReference>
<evidence type="ECO:0000259" key="12">
    <source>
        <dbReference type="PROSITE" id="PS50878"/>
    </source>
</evidence>
<dbReference type="Gene3D" id="3.30.420.10">
    <property type="entry name" value="Ribonuclease H-like superfamily/Ribonuclease H"/>
    <property type="match status" value="1"/>
</dbReference>
<dbReference type="InterPro" id="IPR012337">
    <property type="entry name" value="RNaseH-like_sf"/>
</dbReference>
<keyword evidence="7" id="KW-0694">RNA-binding</keyword>
<dbReference type="EMBL" id="JANAWD010001297">
    <property type="protein sequence ID" value="KAJ3473679.1"/>
    <property type="molecule type" value="Genomic_DNA"/>
</dbReference>
<evidence type="ECO:0000256" key="4">
    <source>
        <dbReference type="ARBA" id="ARBA00022722"/>
    </source>
</evidence>
<keyword evidence="1" id="KW-0645">Protease</keyword>
<dbReference type="Pfam" id="PF17917">
    <property type="entry name" value="RT_RNaseH"/>
    <property type="match status" value="1"/>
</dbReference>
<dbReference type="GO" id="GO:0003723">
    <property type="term" value="F:RNA binding"/>
    <property type="evidence" value="ECO:0007669"/>
    <property type="project" value="UniProtKB-KW"/>
</dbReference>
<evidence type="ECO:0000256" key="2">
    <source>
        <dbReference type="ARBA" id="ARBA00022679"/>
    </source>
</evidence>
<keyword evidence="8" id="KW-0695">RNA-directed DNA polymerase</keyword>
<evidence type="ECO:0000259" key="13">
    <source>
        <dbReference type="PROSITE" id="PS50994"/>
    </source>
</evidence>
<dbReference type="InterPro" id="IPR050951">
    <property type="entry name" value="Retrovirus_Pol_polyprotein"/>
</dbReference>
<evidence type="ECO:0000256" key="10">
    <source>
        <dbReference type="SAM" id="MobiDB-lite"/>
    </source>
</evidence>
<evidence type="ECO:0000256" key="5">
    <source>
        <dbReference type="ARBA" id="ARBA00022759"/>
    </source>
</evidence>
<name>A0AAD5Y774_9APHY</name>
<dbReference type="CDD" id="cd00303">
    <property type="entry name" value="retropepsin_like"/>
    <property type="match status" value="1"/>
</dbReference>
<dbReference type="PANTHER" id="PTHR37984:SF5">
    <property type="entry name" value="PROTEIN NYNRIN-LIKE"/>
    <property type="match status" value="1"/>
</dbReference>
<feature type="region of interest" description="Disordered" evidence="10">
    <location>
        <begin position="927"/>
        <end position="972"/>
    </location>
</feature>
<dbReference type="FunFam" id="3.10.10.10:FF:000007">
    <property type="entry name" value="Retrovirus-related Pol polyprotein from transposon 17.6-like Protein"/>
    <property type="match status" value="1"/>
</dbReference>
<dbReference type="InterPro" id="IPR001584">
    <property type="entry name" value="Integrase_cat-core"/>
</dbReference>
<dbReference type="Proteomes" id="UP001212997">
    <property type="component" value="Unassembled WGS sequence"/>
</dbReference>
<dbReference type="Pfam" id="PF17921">
    <property type="entry name" value="Integrase_H2C2"/>
    <property type="match status" value="1"/>
</dbReference>
<keyword evidence="11" id="KW-0472">Membrane</keyword>
<keyword evidence="9" id="KW-0511">Multifunctional enzyme</keyword>
<gene>
    <name evidence="14" type="ORF">NLI96_g12880</name>
</gene>
<dbReference type="SUPFAM" id="SSF56672">
    <property type="entry name" value="DNA/RNA polymerases"/>
    <property type="match status" value="1"/>
</dbReference>
<evidence type="ECO:0000256" key="8">
    <source>
        <dbReference type="ARBA" id="ARBA00022918"/>
    </source>
</evidence>
<dbReference type="FunFam" id="1.10.340.70:FF:000001">
    <property type="entry name" value="Retrovirus-related Pol polyprotein from transposon gypsy-like Protein"/>
    <property type="match status" value="1"/>
</dbReference>
<evidence type="ECO:0000256" key="6">
    <source>
        <dbReference type="ARBA" id="ARBA00022801"/>
    </source>
</evidence>
<evidence type="ECO:0000256" key="11">
    <source>
        <dbReference type="SAM" id="Phobius"/>
    </source>
</evidence>
<dbReference type="FunFam" id="3.30.70.270:FF:000023">
    <property type="entry name" value="Pol"/>
    <property type="match status" value="1"/>
</dbReference>
<evidence type="ECO:0000256" key="3">
    <source>
        <dbReference type="ARBA" id="ARBA00022695"/>
    </source>
</evidence>
<keyword evidence="3" id="KW-0548">Nucleotidyltransferase</keyword>
<feature type="domain" description="Integrase catalytic" evidence="13">
    <location>
        <begin position="1128"/>
        <end position="1287"/>
    </location>
</feature>
<keyword evidence="11" id="KW-1133">Transmembrane helix</keyword>
<dbReference type="PROSITE" id="PS50994">
    <property type="entry name" value="INTEGRASE"/>
    <property type="match status" value="1"/>
</dbReference>
<dbReference type="Gene3D" id="3.10.10.10">
    <property type="entry name" value="HIV Type 1 Reverse Transcriptase, subunit A, domain 1"/>
    <property type="match status" value="1"/>
</dbReference>
<sequence length="1322" mass="149970">MRGRVSDLGEKEIDLRLDSCADISLISEEYYQQLKNPPQRRKGLKLSLWQLTQKGSSLSGYAKLPIFIHSEEGKLVGLEAEVYIVPNMTVPLLLGEDFHNTYELTVARNVAFGTTVHVGNIGVSVRAQGVRRTGDHGLVRKSAQSVHAHFVKAKTHQRNKRARRKKKAAINRDQKLVRAAEDVRIPAHTSKQIRVRGYFDKEKEWMIERTILQVDETHNLVVPNSLISSSNPVVPVANASNRPLWVRKGEIVGTLLDPESELDRPSTVAELEELEKRTAKTALLVKLQSALSKDSPQYEGKTPEEARRAFVVEADGTTHRARVTTKMEEEDYGPKTAAVPESEIIPSKELEEILDVGDLPDELKPRVWEMLRRRVRAFGFDGRLGHLDTRARIRTKEDVEPIAVPMYGSSPAKREVIEKQLDVWFKQEVIEPSQSPWSAPVVIVYRNGKARFCVDYRKLNAVTIPDEFPIPRQGEILSALSGAQVLSSLDALAGFTQIEVDPQDIEKTAFRTHKGLFQFRRMPFGLRNGPAIFQRVMQGILAPYLWIFALVYIDDIIVYSRSYEEHIVHLDKLLEAIEQSGLTLAPQKCHLFYSSVLLLGHKVSRLGLSTHEEKVKAILHLRRPTKVSELQTFLGMVVYFSSFIPYYSSIAAPLFQLLRKGARWRWGPDEEHAFQSAKRALLNAPVLGHPIEKLPYRLYTDASDEALGCTLQQIQPITVKDLKGTKTYDKLERSYNEKKPIPKLTVRMSSKILDSPEPGYWGKSLDETVVHVERVITYWSRTFKPAETRYSATKREALAAKEGLIKFLPMIEGEKVTLITDHAALQWAKTYENANKRLAAWGAVFSAFAPHLDIVHRPGRVHSNVDPLSRLPRAPPDHITLIVQGERTLELDAARIEETERKVASAPAEKIALNIRHLEGWTEAMATERKKRKKGRNKERNGNVSNGNKGGYQENETENVKTSSNEKHEDVLQNNPFQARKLWEESHKPPNVSIQLSEEVLKQFESGYKDDISLRNHFLHPSANPDSWNAADRFFKDAKGLLFFRDADFHARLCVPRSVQSIVLKEAHDSPFDSAHEGPEKLWKKLSSRFYWPRMKRDILRFCASCDVCQKTKPTNFNKYGRLQPHAIPSKPYESVSLDLIVNLPWSEGFNAILVTVDRLTKHAQFIPTTTGLTSEGFATLFVKYVACKFGLPSSIVCDRDPRWTSDFWKTVAKQIRTSLLISSAHHPQHDGQTEIVNRQLETMLRAYVAEDKSSWAEWVPLLEHAYNRRIHASTGASPYFLLLGYEPRSPLDYLAAGAGTGEETIPRNHTIRQIPRLDGNA</sequence>
<feature type="transmembrane region" description="Helical" evidence="11">
    <location>
        <begin position="633"/>
        <end position="655"/>
    </location>
</feature>
<dbReference type="InterPro" id="IPR041588">
    <property type="entry name" value="Integrase_H2C2"/>
</dbReference>